<reference evidence="1 2" key="1">
    <citation type="journal article" date="2024" name="Nat. Commun.">
        <title>Phylogenomics reveals the evolutionary origins of lichenization in chlorophyte algae.</title>
        <authorList>
            <person name="Puginier C."/>
            <person name="Libourel C."/>
            <person name="Otte J."/>
            <person name="Skaloud P."/>
            <person name="Haon M."/>
            <person name="Grisel S."/>
            <person name="Petersen M."/>
            <person name="Berrin J.G."/>
            <person name="Delaux P.M."/>
            <person name="Dal Grande F."/>
            <person name="Keller J."/>
        </authorList>
    </citation>
    <scope>NUCLEOTIDE SEQUENCE [LARGE SCALE GENOMIC DNA]</scope>
    <source>
        <strain evidence="1 2">SAG 2036</strain>
    </source>
</reference>
<name>A0AAW1NPB6_9CHLO</name>
<dbReference type="AlphaFoldDB" id="A0AAW1NPB6"/>
<protein>
    <submittedName>
        <fullName evidence="1">Uncharacterized protein</fullName>
    </submittedName>
</protein>
<organism evidence="1 2">
    <name type="scientific">Symbiochloris irregularis</name>
    <dbReference type="NCBI Taxonomy" id="706552"/>
    <lineage>
        <taxon>Eukaryota</taxon>
        <taxon>Viridiplantae</taxon>
        <taxon>Chlorophyta</taxon>
        <taxon>core chlorophytes</taxon>
        <taxon>Trebouxiophyceae</taxon>
        <taxon>Trebouxiales</taxon>
        <taxon>Trebouxiaceae</taxon>
        <taxon>Symbiochloris</taxon>
    </lineage>
</organism>
<dbReference type="Proteomes" id="UP001465755">
    <property type="component" value="Unassembled WGS sequence"/>
</dbReference>
<evidence type="ECO:0000313" key="1">
    <source>
        <dbReference type="EMBL" id="KAK9789007.1"/>
    </source>
</evidence>
<comment type="caution">
    <text evidence="1">The sequence shown here is derived from an EMBL/GenBank/DDBJ whole genome shotgun (WGS) entry which is preliminary data.</text>
</comment>
<sequence length="434" mass="46798">MAFCRPQTSSDLQQHLRAASGPLLRPSAPSKLVPPPFKYQRASTAIKSSPGPGWVNADDSWLSEIDRNRPAMMPPLIFTDDELMEPEALLLTNPDQAQSLGLGPVHRWVMVSADRRLVFPKDYCRIAGTPEGSLWENHKAFEGVMAPYAIGHIDFETPVDLGSITVLSAPVSCSKTSSYPLRLGVATAAHNFRSDRAYLYCADVRAFTHPCMLPFSGVDPTDKLPTLAQAAGARLFQAEGPVDDGESPIAVVKPDEQAASKAYPALKARPLQILSAPDILLYNLRMRPSKHGEAFPFLHMHMWDSEHGLDFVIPCHDNPIGKIIAVTGVAGKKLGLAPGEPPPAPELMEAAEQLPLGCCVVSPGDVVGYDGEYLMHRASATGGMGGGPVRDIRRPKLFYGIHLGTTEGSGLIAEYNTAASQHEGVRGCLCVSRH</sequence>
<gene>
    <name evidence="1" type="ORF">WJX73_000466</name>
</gene>
<accession>A0AAW1NPB6</accession>
<keyword evidence="2" id="KW-1185">Reference proteome</keyword>
<proteinExistence type="predicted"/>
<evidence type="ECO:0000313" key="2">
    <source>
        <dbReference type="Proteomes" id="UP001465755"/>
    </source>
</evidence>
<dbReference type="EMBL" id="JALJOQ010000217">
    <property type="protein sequence ID" value="KAK9789007.1"/>
    <property type="molecule type" value="Genomic_DNA"/>
</dbReference>